<feature type="coiled-coil region" evidence="1">
    <location>
        <begin position="105"/>
        <end position="163"/>
    </location>
</feature>
<dbReference type="Proteomes" id="UP000515152">
    <property type="component" value="Chromosome 18"/>
</dbReference>
<dbReference type="RefSeq" id="XP_012692849.1">
    <property type="nucleotide sequence ID" value="XM_012837395.3"/>
</dbReference>
<proteinExistence type="predicted"/>
<evidence type="ECO:0000313" key="3">
    <source>
        <dbReference type="RefSeq" id="XP_012692849.1"/>
    </source>
</evidence>
<keyword evidence="1" id="KW-0175">Coiled coil</keyword>
<dbReference type="Gene3D" id="1.10.533.10">
    <property type="entry name" value="Death Domain, Fas"/>
    <property type="match status" value="1"/>
</dbReference>
<accession>A0A6P3W996</accession>
<keyword evidence="2" id="KW-1185">Reference proteome</keyword>
<sequence>MLEMEHAQFVCEVKEDLLQRLTRAEAVAHRLLGEGLLSEDAYFSVSDAVGGERRAQELWAGLETGGIAAKDGFYRALFHCQPLLYRELEKERVMRMCGTNGGSEVDRLERRREELRTEERKLKLEREKMERERDELERIRKEVEKMRQAVRQETEQLQLIREKR</sequence>
<dbReference type="InterPro" id="IPR011029">
    <property type="entry name" value="DEATH-like_dom_sf"/>
</dbReference>
<evidence type="ECO:0000256" key="1">
    <source>
        <dbReference type="SAM" id="Coils"/>
    </source>
</evidence>
<gene>
    <name evidence="3" type="primary">LOC105908832</name>
</gene>
<dbReference type="AlphaFoldDB" id="A0A6P3W996"/>
<protein>
    <submittedName>
        <fullName evidence="3">Golgi resident protein GCP60-like</fullName>
    </submittedName>
</protein>
<dbReference type="SUPFAM" id="SSF47986">
    <property type="entry name" value="DEATH domain"/>
    <property type="match status" value="1"/>
</dbReference>
<dbReference type="GeneID" id="105908832"/>
<dbReference type="KEGG" id="char:105908832"/>
<name>A0A6P3W996_CLUHA</name>
<evidence type="ECO:0000313" key="2">
    <source>
        <dbReference type="Proteomes" id="UP000515152"/>
    </source>
</evidence>
<dbReference type="OrthoDB" id="8888059at2759"/>
<organism evidence="2 3">
    <name type="scientific">Clupea harengus</name>
    <name type="common">Atlantic herring</name>
    <dbReference type="NCBI Taxonomy" id="7950"/>
    <lineage>
        <taxon>Eukaryota</taxon>
        <taxon>Metazoa</taxon>
        <taxon>Chordata</taxon>
        <taxon>Craniata</taxon>
        <taxon>Vertebrata</taxon>
        <taxon>Euteleostomi</taxon>
        <taxon>Actinopterygii</taxon>
        <taxon>Neopterygii</taxon>
        <taxon>Teleostei</taxon>
        <taxon>Clupei</taxon>
        <taxon>Clupeiformes</taxon>
        <taxon>Clupeoidei</taxon>
        <taxon>Clupeidae</taxon>
        <taxon>Clupea</taxon>
    </lineage>
</organism>
<reference evidence="3" key="1">
    <citation type="submission" date="2025-08" db="UniProtKB">
        <authorList>
            <consortium name="RefSeq"/>
        </authorList>
    </citation>
    <scope>IDENTIFICATION</scope>
</reference>